<feature type="compositionally biased region" description="Acidic residues" evidence="1">
    <location>
        <begin position="29"/>
        <end position="45"/>
    </location>
</feature>
<dbReference type="InterPro" id="IPR027381">
    <property type="entry name" value="LytR/CpsA/Psr_C"/>
</dbReference>
<keyword evidence="2" id="KW-0472">Membrane</keyword>
<dbReference type="Pfam" id="PF13399">
    <property type="entry name" value="LytR_C"/>
    <property type="match status" value="1"/>
</dbReference>
<feature type="domain" description="LytR/CpsA/Psr regulator C-terminal" evidence="3">
    <location>
        <begin position="215"/>
        <end position="307"/>
    </location>
</feature>
<evidence type="ECO:0000259" key="3">
    <source>
        <dbReference type="Pfam" id="PF13399"/>
    </source>
</evidence>
<name>A0A0G0PWZ4_9BACT</name>
<dbReference type="EMBL" id="LBXL01000026">
    <property type="protein sequence ID" value="KKR29631.1"/>
    <property type="molecule type" value="Genomic_DNA"/>
</dbReference>
<dbReference type="AlphaFoldDB" id="A0A0G0PWZ4"/>
<keyword evidence="2" id="KW-0812">Transmembrane</keyword>
<evidence type="ECO:0000313" key="5">
    <source>
        <dbReference type="Proteomes" id="UP000034793"/>
    </source>
</evidence>
<dbReference type="PATRIC" id="fig|1618552.3.peg.730"/>
<evidence type="ECO:0000256" key="2">
    <source>
        <dbReference type="SAM" id="Phobius"/>
    </source>
</evidence>
<feature type="transmembrane region" description="Helical" evidence="2">
    <location>
        <begin position="160"/>
        <end position="181"/>
    </location>
</feature>
<dbReference type="Proteomes" id="UP000034793">
    <property type="component" value="Unassembled WGS sequence"/>
</dbReference>
<organism evidence="4 5">
    <name type="scientific">Candidatus Woesebacteria bacterium GW2011_GWA1_39_8</name>
    <dbReference type="NCBI Taxonomy" id="1618552"/>
    <lineage>
        <taxon>Bacteria</taxon>
        <taxon>Candidatus Woeseibacteriota</taxon>
    </lineage>
</organism>
<accession>A0A0G0PWZ4</accession>
<proteinExistence type="predicted"/>
<sequence>MTNAVKLSHNVYNMVAKNKSTKPKIRVEEIEEPEVEEEVTEEPEEKVEVKAPEKSVLDETSKSLEEENPPADADVKRSILEPPKVSTFSQLDTPPPPSGEEKAVTEPEKIWEEENKESDKETPSKGKPETSSEEVKEWLKEVRPDTTKEVEKGNGPNAKVVVLIVVILLILGAIVGGFFYYRQSVSEPIQEPVPTPSVPTVSPTALPIKVDLKTLSVNVLNGSGITGEAGRVKALLTKEEGFAADKVTTGNDTSSDHKETSVQLKKDTSETVFESIKEMLGETYDVIKSEEALEEDSKYDVVITVGAKKSS</sequence>
<gene>
    <name evidence="4" type="ORF">UT61_C0026G0003</name>
</gene>
<evidence type="ECO:0000256" key="1">
    <source>
        <dbReference type="SAM" id="MobiDB-lite"/>
    </source>
</evidence>
<feature type="compositionally biased region" description="Basic and acidic residues" evidence="1">
    <location>
        <begin position="99"/>
        <end position="137"/>
    </location>
</feature>
<reference evidence="4 5" key="1">
    <citation type="journal article" date="2015" name="Nature">
        <title>rRNA introns, odd ribosomes, and small enigmatic genomes across a large radiation of phyla.</title>
        <authorList>
            <person name="Brown C.T."/>
            <person name="Hug L.A."/>
            <person name="Thomas B.C."/>
            <person name="Sharon I."/>
            <person name="Castelle C.J."/>
            <person name="Singh A."/>
            <person name="Wilkins M.J."/>
            <person name="Williams K.H."/>
            <person name="Banfield J.F."/>
        </authorList>
    </citation>
    <scope>NUCLEOTIDE SEQUENCE [LARGE SCALE GENOMIC DNA]</scope>
</reference>
<feature type="compositionally biased region" description="Basic and acidic residues" evidence="1">
    <location>
        <begin position="46"/>
        <end position="65"/>
    </location>
</feature>
<protein>
    <recommendedName>
        <fullName evidence="3">LytR/CpsA/Psr regulator C-terminal domain-containing protein</fullName>
    </recommendedName>
</protein>
<dbReference type="Gene3D" id="3.30.70.2390">
    <property type="match status" value="1"/>
</dbReference>
<evidence type="ECO:0000313" key="4">
    <source>
        <dbReference type="EMBL" id="KKR29631.1"/>
    </source>
</evidence>
<feature type="region of interest" description="Disordered" evidence="1">
    <location>
        <begin position="15"/>
        <end position="137"/>
    </location>
</feature>
<keyword evidence="2" id="KW-1133">Transmembrane helix</keyword>
<comment type="caution">
    <text evidence="4">The sequence shown here is derived from an EMBL/GenBank/DDBJ whole genome shotgun (WGS) entry which is preliminary data.</text>
</comment>